<dbReference type="PANTHER" id="PTHR43774:SF1">
    <property type="entry name" value="PEPTIDE METHIONINE SULFOXIDE REDUCTASE MSRA 2"/>
    <property type="match status" value="1"/>
</dbReference>
<comment type="function">
    <text evidence="4">Has an important function as a repair enzyme for proteins that have been inactivated by oxidation. Catalyzes the reversible oxidation-reduction of methionine sulfoxide in proteins to methionine.</text>
</comment>
<dbReference type="Pfam" id="PF01625">
    <property type="entry name" value="PMSR"/>
    <property type="match status" value="1"/>
</dbReference>
<comment type="catalytic activity">
    <reaction evidence="3 4">
        <text>[thioredoxin]-disulfide + L-methionine + H2O = L-methionine (S)-S-oxide + [thioredoxin]-dithiol</text>
        <dbReference type="Rhea" id="RHEA:19993"/>
        <dbReference type="Rhea" id="RHEA-COMP:10698"/>
        <dbReference type="Rhea" id="RHEA-COMP:10700"/>
        <dbReference type="ChEBI" id="CHEBI:15377"/>
        <dbReference type="ChEBI" id="CHEBI:29950"/>
        <dbReference type="ChEBI" id="CHEBI:50058"/>
        <dbReference type="ChEBI" id="CHEBI:57844"/>
        <dbReference type="ChEBI" id="CHEBI:58772"/>
        <dbReference type="EC" id="1.8.4.11"/>
    </reaction>
</comment>
<dbReference type="InterPro" id="IPR036509">
    <property type="entry name" value="Met_Sox_Rdtase_MsrA_sf"/>
</dbReference>
<evidence type="ECO:0000256" key="4">
    <source>
        <dbReference type="HAMAP-Rule" id="MF_01401"/>
    </source>
</evidence>
<comment type="similarity">
    <text evidence="4">Belongs to the MsrA Met sulfoxide reductase family.</text>
</comment>
<dbReference type="PANTHER" id="PTHR43774">
    <property type="entry name" value="PEPTIDE METHIONINE SULFOXIDE REDUCTASE"/>
    <property type="match status" value="1"/>
</dbReference>
<dbReference type="InterPro" id="IPR002569">
    <property type="entry name" value="Met_Sox_Rdtase_MsrA_dom"/>
</dbReference>
<sequence length="234" mass="25617">MRNGATWLRLGLAFIALLAVVLVMGGRKMAGVAEAGRGPIPAPQVDEPVQGSRSETAVFAGGCFWGVQTVFQRVKGVTATTAGYSGGTKESANYRDVSSERTDHAEAVKIVFDPSKVSYGTLLRIFFSVVHDPTQLNRQGPDVGTSYRSAIFFTTPEQQKVAAAYIVQLDAAHVFPKKIVTQLVPLAAFYDGEDYHQDYAEKNPDNPYIQVCDVPKIAGLKQQFPELFQDYKHK</sequence>
<dbReference type="NCBIfam" id="TIGR00401">
    <property type="entry name" value="msrA"/>
    <property type="match status" value="1"/>
</dbReference>
<evidence type="ECO:0000256" key="2">
    <source>
        <dbReference type="ARBA" id="ARBA00047806"/>
    </source>
</evidence>
<evidence type="ECO:0000259" key="5">
    <source>
        <dbReference type="Pfam" id="PF01625"/>
    </source>
</evidence>
<evidence type="ECO:0000313" key="6">
    <source>
        <dbReference type="EMBL" id="RZU41814.1"/>
    </source>
</evidence>
<reference evidence="6 7" key="1">
    <citation type="submission" date="2019-02" db="EMBL/GenBank/DDBJ databases">
        <title>Genomic Encyclopedia of Archaeal and Bacterial Type Strains, Phase II (KMG-II): from individual species to whole genera.</title>
        <authorList>
            <person name="Goeker M."/>
        </authorList>
    </citation>
    <scope>NUCLEOTIDE SEQUENCE [LARGE SCALE GENOMIC DNA]</scope>
    <source>
        <strain evidence="6 7">DSM 18101</strain>
    </source>
</reference>
<dbReference type="AlphaFoldDB" id="A0A4Q7YWP4"/>
<dbReference type="HAMAP" id="MF_01401">
    <property type="entry name" value="MsrA"/>
    <property type="match status" value="1"/>
</dbReference>
<proteinExistence type="inferred from homology"/>
<dbReference type="RefSeq" id="WP_242617979.1">
    <property type="nucleotide sequence ID" value="NZ_SHKW01000001.1"/>
</dbReference>
<dbReference type="GO" id="GO:0033744">
    <property type="term" value="F:L-methionine:thioredoxin-disulfide S-oxidoreductase activity"/>
    <property type="evidence" value="ECO:0007669"/>
    <property type="project" value="RHEA"/>
</dbReference>
<protein>
    <recommendedName>
        <fullName evidence="4">Peptide methionine sulfoxide reductase MsrA</fullName>
        <shortName evidence="4">Protein-methionine-S-oxide reductase</shortName>
        <ecNumber evidence="4">1.8.4.11</ecNumber>
    </recommendedName>
    <alternativeName>
        <fullName evidence="4">Peptide-methionine (S)-S-oxide reductase</fullName>
        <shortName evidence="4">Peptide Met(O) reductase</shortName>
    </alternativeName>
</protein>
<dbReference type="EMBL" id="SHKW01000001">
    <property type="protein sequence ID" value="RZU41814.1"/>
    <property type="molecule type" value="Genomic_DNA"/>
</dbReference>
<dbReference type="GO" id="GO:0008113">
    <property type="term" value="F:peptide-methionine (S)-S-oxide reductase activity"/>
    <property type="evidence" value="ECO:0007669"/>
    <property type="project" value="UniProtKB-UniRule"/>
</dbReference>
<feature type="domain" description="Peptide methionine sulphoxide reductase MsrA" evidence="5">
    <location>
        <begin position="56"/>
        <end position="208"/>
    </location>
</feature>
<gene>
    <name evidence="4" type="primary">msrA</name>
    <name evidence="6" type="ORF">BDD14_3351</name>
</gene>
<evidence type="ECO:0000256" key="1">
    <source>
        <dbReference type="ARBA" id="ARBA00023002"/>
    </source>
</evidence>
<accession>A0A4Q7YWP4</accession>
<name>A0A4Q7YWP4_9BACT</name>
<comment type="caution">
    <text evidence="6">The sequence shown here is derived from an EMBL/GenBank/DDBJ whole genome shotgun (WGS) entry which is preliminary data.</text>
</comment>
<dbReference type="Proteomes" id="UP000292958">
    <property type="component" value="Unassembled WGS sequence"/>
</dbReference>
<keyword evidence="7" id="KW-1185">Reference proteome</keyword>
<dbReference type="SUPFAM" id="SSF55068">
    <property type="entry name" value="Peptide methionine sulfoxide reductase"/>
    <property type="match status" value="1"/>
</dbReference>
<evidence type="ECO:0000313" key="7">
    <source>
        <dbReference type="Proteomes" id="UP000292958"/>
    </source>
</evidence>
<keyword evidence="1 4" id="KW-0560">Oxidoreductase</keyword>
<dbReference type="EC" id="1.8.4.11" evidence="4"/>
<evidence type="ECO:0000256" key="3">
    <source>
        <dbReference type="ARBA" id="ARBA00048782"/>
    </source>
</evidence>
<comment type="catalytic activity">
    <reaction evidence="2 4">
        <text>L-methionyl-[protein] + [thioredoxin]-disulfide + H2O = L-methionyl-(S)-S-oxide-[protein] + [thioredoxin]-dithiol</text>
        <dbReference type="Rhea" id="RHEA:14217"/>
        <dbReference type="Rhea" id="RHEA-COMP:10698"/>
        <dbReference type="Rhea" id="RHEA-COMP:10700"/>
        <dbReference type="Rhea" id="RHEA-COMP:12313"/>
        <dbReference type="Rhea" id="RHEA-COMP:12315"/>
        <dbReference type="ChEBI" id="CHEBI:15377"/>
        <dbReference type="ChEBI" id="CHEBI:16044"/>
        <dbReference type="ChEBI" id="CHEBI:29950"/>
        <dbReference type="ChEBI" id="CHEBI:44120"/>
        <dbReference type="ChEBI" id="CHEBI:50058"/>
        <dbReference type="EC" id="1.8.4.11"/>
    </reaction>
</comment>
<feature type="active site" evidence="4">
    <location>
        <position position="63"/>
    </location>
</feature>
<dbReference type="Gene3D" id="3.30.1060.10">
    <property type="entry name" value="Peptide methionine sulphoxide reductase MsrA"/>
    <property type="match status" value="1"/>
</dbReference>
<organism evidence="6 7">
    <name type="scientific">Edaphobacter modestus</name>
    <dbReference type="NCBI Taxonomy" id="388466"/>
    <lineage>
        <taxon>Bacteria</taxon>
        <taxon>Pseudomonadati</taxon>
        <taxon>Acidobacteriota</taxon>
        <taxon>Terriglobia</taxon>
        <taxon>Terriglobales</taxon>
        <taxon>Acidobacteriaceae</taxon>
        <taxon>Edaphobacter</taxon>
    </lineage>
</organism>